<dbReference type="InterPro" id="IPR021109">
    <property type="entry name" value="Peptidase_aspartic_dom_sf"/>
</dbReference>
<reference evidence="1" key="1">
    <citation type="submission" date="2020-11" db="EMBL/GenBank/DDBJ databases">
        <authorList>
            <consortium name="DOE Joint Genome Institute"/>
            <person name="Ahrendt S."/>
            <person name="Riley R."/>
            <person name="Andreopoulos W."/>
            <person name="Labutti K."/>
            <person name="Pangilinan J."/>
            <person name="Ruiz-Duenas F.J."/>
            <person name="Barrasa J.M."/>
            <person name="Sanchez-Garcia M."/>
            <person name="Camarero S."/>
            <person name="Miyauchi S."/>
            <person name="Serrano A."/>
            <person name="Linde D."/>
            <person name="Babiker R."/>
            <person name="Drula E."/>
            <person name="Ayuso-Fernandez I."/>
            <person name="Pacheco R."/>
            <person name="Padilla G."/>
            <person name="Ferreira P."/>
            <person name="Barriuso J."/>
            <person name="Kellner H."/>
            <person name="Castanera R."/>
            <person name="Alfaro M."/>
            <person name="Ramirez L."/>
            <person name="Pisabarro A.G."/>
            <person name="Kuo A."/>
            <person name="Tritt A."/>
            <person name="Lipzen A."/>
            <person name="He G."/>
            <person name="Yan M."/>
            <person name="Ng V."/>
            <person name="Cullen D."/>
            <person name="Martin F."/>
            <person name="Rosso M.-N."/>
            <person name="Henrissat B."/>
            <person name="Hibbett D."/>
            <person name="Martinez A.T."/>
            <person name="Grigoriev I.V."/>
        </authorList>
    </citation>
    <scope>NUCLEOTIDE SEQUENCE</scope>
    <source>
        <strain evidence="1">MF-IS2</strain>
    </source>
</reference>
<dbReference type="EMBL" id="MU151668">
    <property type="protein sequence ID" value="KAF9442268.1"/>
    <property type="molecule type" value="Genomic_DNA"/>
</dbReference>
<evidence type="ECO:0008006" key="3">
    <source>
        <dbReference type="Google" id="ProtNLM"/>
    </source>
</evidence>
<sequence>MSIHAQWLKSDTYLALQRTSSTVKDPSWLVPKPLVVVIKINGQEAQALVDIGSLGDFISGMLVDQLKLKQKELKSPIGLQMAIQGS</sequence>
<accession>A0A9P6BY99</accession>
<keyword evidence="2" id="KW-1185">Reference proteome</keyword>
<name>A0A9P6BY99_9AGAR</name>
<comment type="caution">
    <text evidence="1">The sequence shown here is derived from an EMBL/GenBank/DDBJ whole genome shotgun (WGS) entry which is preliminary data.</text>
</comment>
<evidence type="ECO:0000313" key="2">
    <source>
        <dbReference type="Proteomes" id="UP000807342"/>
    </source>
</evidence>
<organism evidence="1 2">
    <name type="scientific">Macrolepiota fuliginosa MF-IS2</name>
    <dbReference type="NCBI Taxonomy" id="1400762"/>
    <lineage>
        <taxon>Eukaryota</taxon>
        <taxon>Fungi</taxon>
        <taxon>Dikarya</taxon>
        <taxon>Basidiomycota</taxon>
        <taxon>Agaricomycotina</taxon>
        <taxon>Agaricomycetes</taxon>
        <taxon>Agaricomycetidae</taxon>
        <taxon>Agaricales</taxon>
        <taxon>Agaricineae</taxon>
        <taxon>Agaricaceae</taxon>
        <taxon>Macrolepiota</taxon>
    </lineage>
</organism>
<dbReference type="Gene3D" id="2.40.70.10">
    <property type="entry name" value="Acid Proteases"/>
    <property type="match status" value="1"/>
</dbReference>
<proteinExistence type="predicted"/>
<dbReference type="OrthoDB" id="1750432at2759"/>
<dbReference type="Proteomes" id="UP000807342">
    <property type="component" value="Unassembled WGS sequence"/>
</dbReference>
<evidence type="ECO:0000313" key="1">
    <source>
        <dbReference type="EMBL" id="KAF9442268.1"/>
    </source>
</evidence>
<gene>
    <name evidence="1" type="ORF">P691DRAFT_681841</name>
</gene>
<protein>
    <recommendedName>
        <fullName evidence="3">Retropepsins domain-containing protein</fullName>
    </recommendedName>
</protein>
<dbReference type="AlphaFoldDB" id="A0A9P6BY99"/>